<evidence type="ECO:0000256" key="16">
    <source>
        <dbReference type="ARBA" id="ARBA00023002"/>
    </source>
</evidence>
<evidence type="ECO:0000256" key="1">
    <source>
        <dbReference type="ARBA" id="ARBA00001946"/>
    </source>
</evidence>
<evidence type="ECO:0000313" key="26">
    <source>
        <dbReference type="EMBL" id="KAL2089353.1"/>
    </source>
</evidence>
<evidence type="ECO:0000256" key="4">
    <source>
        <dbReference type="ARBA" id="ARBA00004389"/>
    </source>
</evidence>
<evidence type="ECO:0000256" key="9">
    <source>
        <dbReference type="ARBA" id="ARBA00022824"/>
    </source>
</evidence>
<keyword evidence="7 24" id="KW-0285">Flavoprotein</keyword>
<dbReference type="PRINTS" id="PR00370">
    <property type="entry name" value="FMOXYGENASE"/>
</dbReference>
<comment type="function">
    <text evidence="19">Broad spectrum monooxygenase that catalyzes the oxygenation of a wide variety of nitrogen- and sulfur-containing compounds including xenobiotics. Catalyzes the S-oxygenation of hypotaurine to produce taurine, an organic osmolyte involved in cell volume regulation as well as a variety of cytoprotective and developmental processes. In vitro, catalyzes the N-oxygenation of trimethylamine (TMA) to produce trimethylamine N-oxide (TMAO) and could therefore participate to the detoxification of this compound that is generated by the action of gut microbiota from dietary precursors such as choline, choline containing compounds, betaine or L-carnitine.</text>
</comment>
<evidence type="ECO:0000256" key="21">
    <source>
        <dbReference type="ARBA" id="ARBA00048041"/>
    </source>
</evidence>
<evidence type="ECO:0000256" key="2">
    <source>
        <dbReference type="ARBA" id="ARBA00001974"/>
    </source>
</evidence>
<evidence type="ECO:0000256" key="3">
    <source>
        <dbReference type="ARBA" id="ARBA00004111"/>
    </source>
</evidence>
<dbReference type="Proteomes" id="UP001591681">
    <property type="component" value="Unassembled WGS sequence"/>
</dbReference>
<keyword evidence="17 24" id="KW-0503">Monooxygenase</keyword>
<dbReference type="AlphaFoldDB" id="A0ABD1JR53"/>
<keyword evidence="9 24" id="KW-0256">Endoplasmic reticulum</keyword>
<evidence type="ECO:0000256" key="11">
    <source>
        <dbReference type="ARBA" id="ARBA00022842"/>
    </source>
</evidence>
<comment type="caution">
    <text evidence="26">The sequence shown here is derived from an EMBL/GenBank/DDBJ whole genome shotgun (WGS) entry which is preliminary data.</text>
</comment>
<dbReference type="EMBL" id="JBHFQA010000012">
    <property type="protein sequence ID" value="KAL2089353.1"/>
    <property type="molecule type" value="Genomic_DNA"/>
</dbReference>
<dbReference type="GO" id="GO:0005789">
    <property type="term" value="C:endoplasmic reticulum membrane"/>
    <property type="evidence" value="ECO:0007669"/>
    <property type="project" value="UniProtKB-SubCell"/>
</dbReference>
<comment type="cofactor">
    <cofactor evidence="2 24 25">
        <name>FAD</name>
        <dbReference type="ChEBI" id="CHEBI:57692"/>
    </cofactor>
</comment>
<evidence type="ECO:0000256" key="12">
    <source>
        <dbReference type="ARBA" id="ARBA00022843"/>
    </source>
</evidence>
<evidence type="ECO:0000256" key="5">
    <source>
        <dbReference type="ARBA" id="ARBA00009183"/>
    </source>
</evidence>
<evidence type="ECO:0000256" key="18">
    <source>
        <dbReference type="ARBA" id="ARBA00023136"/>
    </source>
</evidence>
<dbReference type="PRINTS" id="PR01122">
    <property type="entry name" value="FMOXYGENASE2"/>
</dbReference>
<keyword evidence="11" id="KW-0460">Magnesium</keyword>
<dbReference type="EC" id="1.-.-.-" evidence="25"/>
<evidence type="ECO:0000256" key="17">
    <source>
        <dbReference type="ARBA" id="ARBA00023033"/>
    </source>
</evidence>
<dbReference type="InterPro" id="IPR000960">
    <property type="entry name" value="Flavin_mOase"/>
</dbReference>
<dbReference type="Gene3D" id="3.50.50.60">
    <property type="entry name" value="FAD/NAD(P)-binding domain"/>
    <property type="match status" value="4"/>
</dbReference>
<keyword evidence="16 24" id="KW-0560">Oxidoreductase</keyword>
<evidence type="ECO:0000313" key="27">
    <source>
        <dbReference type="Proteomes" id="UP001591681"/>
    </source>
</evidence>
<keyword evidence="15" id="KW-1133">Transmembrane helix</keyword>
<dbReference type="InterPro" id="IPR050346">
    <property type="entry name" value="FMO-like"/>
</dbReference>
<dbReference type="InterPro" id="IPR036188">
    <property type="entry name" value="FAD/NAD-bd_sf"/>
</dbReference>
<comment type="catalytic activity">
    <reaction evidence="20">
        <text>hypotaurine + NADH + O2 + H(+) = taurine + NAD(+) + H2O</text>
        <dbReference type="Rhea" id="RHEA:74111"/>
        <dbReference type="ChEBI" id="CHEBI:15377"/>
        <dbReference type="ChEBI" id="CHEBI:15378"/>
        <dbReference type="ChEBI" id="CHEBI:15379"/>
        <dbReference type="ChEBI" id="CHEBI:57540"/>
        <dbReference type="ChEBI" id="CHEBI:57853"/>
        <dbReference type="ChEBI" id="CHEBI:57945"/>
        <dbReference type="ChEBI" id="CHEBI:507393"/>
        <dbReference type="EC" id="1.14.13.8"/>
    </reaction>
    <physiologicalReaction direction="left-to-right" evidence="20">
        <dbReference type="Rhea" id="RHEA:74112"/>
    </physiologicalReaction>
</comment>
<dbReference type="FunFam" id="3.50.50.60:FF:000159">
    <property type="entry name" value="Dimethylaniline monooxygenase [N-oxide-forming]"/>
    <property type="match status" value="1"/>
</dbReference>
<evidence type="ECO:0000256" key="22">
    <source>
        <dbReference type="ARBA" id="ARBA00048088"/>
    </source>
</evidence>
<organism evidence="26 27">
    <name type="scientific">Coilia grayii</name>
    <name type="common">Gray's grenadier anchovy</name>
    <dbReference type="NCBI Taxonomy" id="363190"/>
    <lineage>
        <taxon>Eukaryota</taxon>
        <taxon>Metazoa</taxon>
        <taxon>Chordata</taxon>
        <taxon>Craniata</taxon>
        <taxon>Vertebrata</taxon>
        <taxon>Euteleostomi</taxon>
        <taxon>Actinopterygii</taxon>
        <taxon>Neopterygii</taxon>
        <taxon>Teleostei</taxon>
        <taxon>Clupei</taxon>
        <taxon>Clupeiformes</taxon>
        <taxon>Clupeoidei</taxon>
        <taxon>Engraulidae</taxon>
        <taxon>Coilinae</taxon>
        <taxon>Coilia</taxon>
    </lineage>
</organism>
<keyword evidence="27" id="KW-1185">Reference proteome</keyword>
<keyword evidence="13" id="KW-0492">Microsome</keyword>
<keyword evidence="6" id="KW-1017">Isopeptide bond</keyword>
<keyword evidence="18 24" id="KW-0472">Membrane</keyword>
<dbReference type="Pfam" id="PF00743">
    <property type="entry name" value="FMO-like"/>
    <property type="match status" value="1"/>
</dbReference>
<comment type="catalytic activity">
    <reaction evidence="23">
        <text>N,N-dimethylaniline + NADPH + O2 + H(+) = N,N-dimethylaniline N-oxide + NADP(+) + H2O</text>
        <dbReference type="Rhea" id="RHEA:24468"/>
        <dbReference type="ChEBI" id="CHEBI:15377"/>
        <dbReference type="ChEBI" id="CHEBI:15378"/>
        <dbReference type="ChEBI" id="CHEBI:15379"/>
        <dbReference type="ChEBI" id="CHEBI:16269"/>
        <dbReference type="ChEBI" id="CHEBI:17735"/>
        <dbReference type="ChEBI" id="CHEBI:57783"/>
        <dbReference type="ChEBI" id="CHEBI:58349"/>
        <dbReference type="EC" id="1.14.13.8"/>
    </reaction>
    <physiologicalReaction direction="left-to-right" evidence="23">
        <dbReference type="Rhea" id="RHEA:24469"/>
    </physiologicalReaction>
</comment>
<comment type="catalytic activity">
    <reaction evidence="22">
        <text>trimethylamine + NADPH + O2 = trimethylamine N-oxide + NADP(+) + H2O</text>
        <dbReference type="Rhea" id="RHEA:31979"/>
        <dbReference type="ChEBI" id="CHEBI:15377"/>
        <dbReference type="ChEBI" id="CHEBI:15379"/>
        <dbReference type="ChEBI" id="CHEBI:15724"/>
        <dbReference type="ChEBI" id="CHEBI:57783"/>
        <dbReference type="ChEBI" id="CHEBI:58349"/>
        <dbReference type="ChEBI" id="CHEBI:58389"/>
        <dbReference type="EC" id="1.14.13.148"/>
    </reaction>
    <physiologicalReaction direction="left-to-right" evidence="22">
        <dbReference type="Rhea" id="RHEA:31980"/>
    </physiologicalReaction>
</comment>
<sequence length="555" mass="62791">MVQRVAVIGAGSGGLVSIKCCLAEGLEPVCFESSDDIGGLWRFKEKPESDHASIYRSLVSNTSKEMMCFSDFPMPAHYPNYLHNAQLLQYYRLYAQHFDLLKYIQFQTTVCSVTQRADFACTGQWEVVTENRDGQEERHIFDGVFVCSGHYTHPVTPMNAFKGADSFQGKCYHSWEYKDPDPFHGKRVVVVGIGNSGCDIAVEISRVAEKTFLSTRKGGWVMGRMSDNGLPLDMVMINRWGLVMQSALPRALLNWFTERRLNHKYDHRLYSLQPKHRFFERRPIINDDLPGRILYGALSMKPNMRELRGSSVVFDDESLEENIDAVVFCTGYSATFSFLPPSLVTGRRGEIRLYRHMFPPSLERPTLALLGLIQTAGPIMPCMELQARWATRVIAGLCQLPAEEKMNEVIDAEMQRYMGSYPSHASVQVQYIPYLDELAQEIKAKPKFLSLLFRDPSLFLKVLLGPCTPYQYRLSGPGHWEGARSAIFTQWHRVAQPMNTRPVPELNPSSMPWWVPISGGLTVVLAVLAFHIKLPDLLDSLSEDITGLGGLLDDM</sequence>
<evidence type="ECO:0000256" key="23">
    <source>
        <dbReference type="ARBA" id="ARBA00049443"/>
    </source>
</evidence>
<protein>
    <recommendedName>
        <fullName evidence="25">Flavin-containing monooxygenase</fullName>
        <ecNumber evidence="25">1.-.-.-</ecNumber>
    </recommendedName>
</protein>
<evidence type="ECO:0000256" key="15">
    <source>
        <dbReference type="ARBA" id="ARBA00022989"/>
    </source>
</evidence>
<keyword evidence="14 24" id="KW-0521">NADP</keyword>
<reference evidence="26 27" key="1">
    <citation type="submission" date="2024-09" db="EMBL/GenBank/DDBJ databases">
        <title>A chromosome-level genome assembly of Gray's grenadier anchovy, Coilia grayii.</title>
        <authorList>
            <person name="Fu Z."/>
        </authorList>
    </citation>
    <scope>NUCLEOTIDE SEQUENCE [LARGE SCALE GENOMIC DNA]</scope>
    <source>
        <strain evidence="26">G4</strain>
        <tissue evidence="26">Muscle</tissue>
    </source>
</reference>
<proteinExistence type="inferred from homology"/>
<dbReference type="InterPro" id="IPR020946">
    <property type="entry name" value="Flavin_mOase-like"/>
</dbReference>
<dbReference type="InterPro" id="IPR002254">
    <property type="entry name" value="Flavin_mOase_2"/>
</dbReference>
<evidence type="ECO:0000256" key="13">
    <source>
        <dbReference type="ARBA" id="ARBA00022848"/>
    </source>
</evidence>
<dbReference type="PIRSF" id="PIRSF000332">
    <property type="entry name" value="FMO"/>
    <property type="match status" value="1"/>
</dbReference>
<comment type="subcellular location">
    <subcellularLocation>
        <location evidence="4">Endoplasmic reticulum membrane</location>
        <topology evidence="4">Single-pass membrane protein</topology>
    </subcellularLocation>
    <subcellularLocation>
        <location evidence="3">Microsome membrane</location>
        <topology evidence="3">Single-pass membrane protein</topology>
    </subcellularLocation>
</comment>
<keyword evidence="8" id="KW-0812">Transmembrane</keyword>
<evidence type="ECO:0000256" key="8">
    <source>
        <dbReference type="ARBA" id="ARBA00022692"/>
    </source>
</evidence>
<evidence type="ECO:0000256" key="25">
    <source>
        <dbReference type="RuleBase" id="RU361177"/>
    </source>
</evidence>
<evidence type="ECO:0000256" key="7">
    <source>
        <dbReference type="ARBA" id="ARBA00022630"/>
    </source>
</evidence>
<gene>
    <name evidence="26" type="ORF">ACEWY4_014041</name>
</gene>
<accession>A0ABD1JR53</accession>
<comment type="similarity">
    <text evidence="5 24 25">Belongs to the FMO family.</text>
</comment>
<dbReference type="GO" id="GO:0004499">
    <property type="term" value="F:N,N-dimethylaniline monooxygenase activity"/>
    <property type="evidence" value="ECO:0007669"/>
    <property type="project" value="UniProtKB-UniRule"/>
</dbReference>
<evidence type="ECO:0000256" key="19">
    <source>
        <dbReference type="ARBA" id="ARBA00045957"/>
    </source>
</evidence>
<comment type="cofactor">
    <cofactor evidence="1">
        <name>Mg(2+)</name>
        <dbReference type="ChEBI" id="CHEBI:18420"/>
    </cofactor>
</comment>
<dbReference type="GO" id="GO:0034899">
    <property type="term" value="F:trimethylamine monooxygenase activity"/>
    <property type="evidence" value="ECO:0007669"/>
    <property type="project" value="UniProtKB-EC"/>
</dbReference>
<keyword evidence="10 24" id="KW-0274">FAD</keyword>
<name>A0ABD1JR53_9TELE</name>
<evidence type="ECO:0000256" key="20">
    <source>
        <dbReference type="ARBA" id="ARBA00047338"/>
    </source>
</evidence>
<dbReference type="SUPFAM" id="SSF51905">
    <property type="entry name" value="FAD/NAD(P)-binding domain"/>
    <property type="match status" value="2"/>
</dbReference>
<evidence type="ECO:0000256" key="6">
    <source>
        <dbReference type="ARBA" id="ARBA00022499"/>
    </source>
</evidence>
<comment type="catalytic activity">
    <reaction evidence="21">
        <text>hypotaurine + NADPH + O2 + H(+) = taurine + NADP(+) + H2O</text>
        <dbReference type="Rhea" id="RHEA:69819"/>
        <dbReference type="ChEBI" id="CHEBI:15377"/>
        <dbReference type="ChEBI" id="CHEBI:15378"/>
        <dbReference type="ChEBI" id="CHEBI:15379"/>
        <dbReference type="ChEBI" id="CHEBI:57783"/>
        <dbReference type="ChEBI" id="CHEBI:57853"/>
        <dbReference type="ChEBI" id="CHEBI:58349"/>
        <dbReference type="ChEBI" id="CHEBI:507393"/>
        <dbReference type="EC" id="1.14.13.8"/>
    </reaction>
    <physiologicalReaction direction="left-to-right" evidence="21">
        <dbReference type="Rhea" id="RHEA:69820"/>
    </physiologicalReaction>
</comment>
<evidence type="ECO:0000256" key="10">
    <source>
        <dbReference type="ARBA" id="ARBA00022827"/>
    </source>
</evidence>
<evidence type="ECO:0000256" key="24">
    <source>
        <dbReference type="PIRNR" id="PIRNR000332"/>
    </source>
</evidence>
<dbReference type="PANTHER" id="PTHR23023">
    <property type="entry name" value="DIMETHYLANILINE MONOOXYGENASE"/>
    <property type="match status" value="1"/>
</dbReference>
<evidence type="ECO:0000256" key="14">
    <source>
        <dbReference type="ARBA" id="ARBA00022857"/>
    </source>
</evidence>
<keyword evidence="12" id="KW-0832">Ubl conjugation</keyword>